<protein>
    <submittedName>
        <fullName evidence="1">Uncharacterized protein</fullName>
    </submittedName>
</protein>
<gene>
    <name evidence="1" type="ORF">NHX12_006147</name>
</gene>
<dbReference type="EMBL" id="JANIIK010000112">
    <property type="protein sequence ID" value="KAJ3593813.1"/>
    <property type="molecule type" value="Genomic_DNA"/>
</dbReference>
<dbReference type="AlphaFoldDB" id="A0A9Q0DSW3"/>
<organism evidence="1 2">
    <name type="scientific">Muraenolepis orangiensis</name>
    <name type="common">Patagonian moray cod</name>
    <dbReference type="NCBI Taxonomy" id="630683"/>
    <lineage>
        <taxon>Eukaryota</taxon>
        <taxon>Metazoa</taxon>
        <taxon>Chordata</taxon>
        <taxon>Craniata</taxon>
        <taxon>Vertebrata</taxon>
        <taxon>Euteleostomi</taxon>
        <taxon>Actinopterygii</taxon>
        <taxon>Neopterygii</taxon>
        <taxon>Teleostei</taxon>
        <taxon>Neoteleostei</taxon>
        <taxon>Acanthomorphata</taxon>
        <taxon>Zeiogadaria</taxon>
        <taxon>Gadariae</taxon>
        <taxon>Gadiformes</taxon>
        <taxon>Muraenolepidoidei</taxon>
        <taxon>Muraenolepididae</taxon>
        <taxon>Muraenolepis</taxon>
    </lineage>
</organism>
<reference evidence="1" key="1">
    <citation type="submission" date="2022-07" db="EMBL/GenBank/DDBJ databases">
        <title>Chromosome-level genome of Muraenolepis orangiensis.</title>
        <authorList>
            <person name="Kim J."/>
        </authorList>
    </citation>
    <scope>NUCLEOTIDE SEQUENCE</scope>
    <source>
        <strain evidence="1">KU_S4_2022</strain>
        <tissue evidence="1">Muscle</tissue>
    </source>
</reference>
<dbReference type="Proteomes" id="UP001148018">
    <property type="component" value="Unassembled WGS sequence"/>
</dbReference>
<keyword evidence="2" id="KW-1185">Reference proteome</keyword>
<accession>A0A9Q0DSW3</accession>
<comment type="caution">
    <text evidence="1">The sequence shown here is derived from an EMBL/GenBank/DDBJ whole genome shotgun (WGS) entry which is preliminary data.</text>
</comment>
<proteinExistence type="predicted"/>
<evidence type="ECO:0000313" key="2">
    <source>
        <dbReference type="Proteomes" id="UP001148018"/>
    </source>
</evidence>
<feature type="non-terminal residue" evidence="1">
    <location>
        <position position="1"/>
    </location>
</feature>
<evidence type="ECO:0000313" key="1">
    <source>
        <dbReference type="EMBL" id="KAJ3593813.1"/>
    </source>
</evidence>
<name>A0A9Q0DSW3_9TELE</name>
<sequence length="105" mass="10658">MTTPSLLYSSAWSQHCCPAAGDYSIPAPPPGASTAALQLVTTPSLLHRLEPALLPCSCAGSQHCCPAAGDYSIPAPPPGASTAALQLVTTPSLLHRLEPALLPCS</sequence>